<gene>
    <name evidence="2" type="ORF">rCG_59918</name>
</gene>
<dbReference type="Proteomes" id="UP000234681">
    <property type="component" value="Chromosome 7"/>
</dbReference>
<evidence type="ECO:0000256" key="1">
    <source>
        <dbReference type="SAM" id="MobiDB-lite"/>
    </source>
</evidence>
<organism evidence="2 3">
    <name type="scientific">Rattus norvegicus</name>
    <name type="common">Rat</name>
    <dbReference type="NCBI Taxonomy" id="10116"/>
    <lineage>
        <taxon>Eukaryota</taxon>
        <taxon>Metazoa</taxon>
        <taxon>Chordata</taxon>
        <taxon>Craniata</taxon>
        <taxon>Vertebrata</taxon>
        <taxon>Euteleostomi</taxon>
        <taxon>Mammalia</taxon>
        <taxon>Eutheria</taxon>
        <taxon>Euarchontoglires</taxon>
        <taxon>Glires</taxon>
        <taxon>Rodentia</taxon>
        <taxon>Myomorpha</taxon>
        <taxon>Muroidea</taxon>
        <taxon>Muridae</taxon>
        <taxon>Murinae</taxon>
        <taxon>Rattus</taxon>
    </lineage>
</organism>
<evidence type="ECO:0000313" key="3">
    <source>
        <dbReference type="Proteomes" id="UP000234681"/>
    </source>
</evidence>
<dbReference type="AlphaFoldDB" id="A6HSF7"/>
<sequence>MPSHKTASTKTSHDTTKSPKKLEMSTSRPLPSKEKDGLVPLRRNGSRCGPSASASATRPTAHCQASSTRRTLDPQVQIKPSIS</sequence>
<dbReference type="EMBL" id="CH473950">
    <property type="protein sequence ID" value="EDM15915.1"/>
    <property type="molecule type" value="Genomic_DNA"/>
</dbReference>
<feature type="compositionally biased region" description="Basic and acidic residues" evidence="1">
    <location>
        <begin position="11"/>
        <end position="23"/>
    </location>
</feature>
<name>A6HSF7_RAT</name>
<protein>
    <submittedName>
        <fullName evidence="2">RCG59918</fullName>
    </submittedName>
</protein>
<proteinExistence type="predicted"/>
<feature type="non-terminal residue" evidence="2">
    <location>
        <position position="83"/>
    </location>
</feature>
<feature type="region of interest" description="Disordered" evidence="1">
    <location>
        <begin position="1"/>
        <end position="83"/>
    </location>
</feature>
<reference evidence="2 3" key="1">
    <citation type="submission" date="2005-09" db="EMBL/GenBank/DDBJ databases">
        <authorList>
            <person name="Mural R.J."/>
            <person name="Li P.W."/>
            <person name="Adams M.D."/>
            <person name="Amanatides P.G."/>
            <person name="Baden-Tillson H."/>
            <person name="Barnstead M."/>
            <person name="Chin S.H."/>
            <person name="Dew I."/>
            <person name="Evans C.A."/>
            <person name="Ferriera S."/>
            <person name="Flanigan M."/>
            <person name="Fosler C."/>
            <person name="Glodek A."/>
            <person name="Gu Z."/>
            <person name="Holt R.A."/>
            <person name="Jennings D."/>
            <person name="Kraft C.L."/>
            <person name="Lu F."/>
            <person name="Nguyen T."/>
            <person name="Nusskern D.R."/>
            <person name="Pfannkoch C.M."/>
            <person name="Sitter C."/>
            <person name="Sutton G.G."/>
            <person name="Venter J.C."/>
            <person name="Wang Z."/>
            <person name="Woodage T."/>
            <person name="Zheng X.H."/>
            <person name="Zhong F."/>
        </authorList>
    </citation>
    <scope>NUCLEOTIDE SEQUENCE [LARGE SCALE GENOMIC DNA]</scope>
    <source>
        <strain>BN</strain>
        <strain evidence="3">Sprague-Dawley</strain>
    </source>
</reference>
<evidence type="ECO:0000313" key="2">
    <source>
        <dbReference type="EMBL" id="EDM15915.1"/>
    </source>
</evidence>
<feature type="compositionally biased region" description="Polar residues" evidence="1">
    <location>
        <begin position="1"/>
        <end position="10"/>
    </location>
</feature>
<accession>A6HSF7</accession>